<feature type="compositionally biased region" description="Acidic residues" evidence="1">
    <location>
        <begin position="467"/>
        <end position="489"/>
    </location>
</feature>
<dbReference type="GO" id="GO:0045944">
    <property type="term" value="P:positive regulation of transcription by RNA polymerase II"/>
    <property type="evidence" value="ECO:0007669"/>
    <property type="project" value="TreeGrafter"/>
</dbReference>
<protein>
    <submittedName>
        <fullName evidence="2">Uncharacterized protein</fullName>
    </submittedName>
</protein>
<dbReference type="Proteomes" id="UP000663829">
    <property type="component" value="Unassembled WGS sequence"/>
</dbReference>
<dbReference type="OrthoDB" id="10037150at2759"/>
<feature type="compositionally biased region" description="Polar residues" evidence="1">
    <location>
        <begin position="1"/>
        <end position="15"/>
    </location>
</feature>
<feature type="region of interest" description="Disordered" evidence="1">
    <location>
        <begin position="1"/>
        <end position="31"/>
    </location>
</feature>
<dbReference type="GO" id="GO:0003713">
    <property type="term" value="F:transcription coactivator activity"/>
    <property type="evidence" value="ECO:0007669"/>
    <property type="project" value="TreeGrafter"/>
</dbReference>
<accession>A0A813PTE2</accession>
<keyword evidence="4" id="KW-1185">Reference proteome</keyword>
<dbReference type="GO" id="GO:0016592">
    <property type="term" value="C:mediator complex"/>
    <property type="evidence" value="ECO:0007669"/>
    <property type="project" value="TreeGrafter"/>
</dbReference>
<feature type="region of interest" description="Disordered" evidence="1">
    <location>
        <begin position="467"/>
        <end position="503"/>
    </location>
</feature>
<dbReference type="PANTHER" id="PTHR46007:SF8">
    <property type="entry name" value="C2H2-TYPE DOMAIN-CONTAINING PROTEIN"/>
    <property type="match status" value="1"/>
</dbReference>
<comment type="caution">
    <text evidence="2">The sequence shown here is derived from an EMBL/GenBank/DDBJ whole genome shotgun (WGS) entry which is preliminary data.</text>
</comment>
<evidence type="ECO:0000313" key="4">
    <source>
        <dbReference type="Proteomes" id="UP000663829"/>
    </source>
</evidence>
<proteinExistence type="predicted"/>
<sequence>MQTLFHNKKVTVNENVSHKDNEDGNNNGNGSLHYFNMRVTEGLHRYRDLKRNWSKTTGISGEQNNILQSLSTSTENKILSNHPRYPLPYIVQRKKCRPFKANEKLTKITETKSFFQNDDSTHKLSTTTAEYLTTTNEKKNRIKSSTITVTTAAHDSYLKAKQIYEQQQQQQQQQQQEQTRKQEGIVVKKSYCLNDYINDDRNEINLEPLHVRIQQDLIKLRKLIKARQRRAEREREKKLQVKLKLINTNRVNTPNTSKHLSIEQILSKLQEEYDNVPQIAANEQACSDIEKIRNFDCQPKSKLLTTISDKPTTVSPLDTVHVSGFKKMKHFLAQEQQKQLNSDLQLQQQQQQQQRSSTSTESQILPTVESGIGSSISSQCSQYNNKKIVTQTIHQKEYRTSLDIKFRDINEFKNKKQQKNTIKQPKSQPSRSIFNIQNSRVNTVQSVLPPPPPPLQQRRSFICSVTLDEDEDEDESESSDEENEDDTDETNSSKHPVLHLASKKNYEKSATTIIHYTPRDITRMNTEKNLHNYHCHEQQQNSNDDIQFKLQRSKTKLKLSQQSPKSKRTENRTPNHKISRISVKSGDEFNSNGGGDDDDCSTAEFCRSHYTYAGSTSKNQVKNNRINTKTSSLLHILFASSSCIQEEGKEEIEYLLNYKQLMENLPRAIVNIDEEDNHLFDQLQRIRDTMPDTNVYEFYKRHSHSQL</sequence>
<dbReference type="AlphaFoldDB" id="A0A813PTE2"/>
<dbReference type="EMBL" id="CAJNOQ010000107">
    <property type="protein sequence ID" value="CAF0757485.1"/>
    <property type="molecule type" value="Genomic_DNA"/>
</dbReference>
<dbReference type="PANTHER" id="PTHR46007">
    <property type="entry name" value="MEDIATOR OF RNA POLYMERASE II TRANSCRIPTION SUBUNIT 12"/>
    <property type="match status" value="1"/>
</dbReference>
<feature type="region of interest" description="Disordered" evidence="1">
    <location>
        <begin position="342"/>
        <end position="363"/>
    </location>
</feature>
<dbReference type="InterPro" id="IPR051647">
    <property type="entry name" value="Mediator_comp_sub12"/>
</dbReference>
<evidence type="ECO:0000313" key="3">
    <source>
        <dbReference type="EMBL" id="CAF3537958.1"/>
    </source>
</evidence>
<gene>
    <name evidence="2" type="ORF">GPM918_LOCUS1194</name>
    <name evidence="3" type="ORF">SRO942_LOCUS1194</name>
</gene>
<feature type="region of interest" description="Disordered" evidence="1">
    <location>
        <begin position="555"/>
        <end position="575"/>
    </location>
</feature>
<evidence type="ECO:0000313" key="2">
    <source>
        <dbReference type="EMBL" id="CAF0757485.1"/>
    </source>
</evidence>
<reference evidence="2" key="1">
    <citation type="submission" date="2021-02" db="EMBL/GenBank/DDBJ databases">
        <authorList>
            <person name="Nowell W R."/>
        </authorList>
    </citation>
    <scope>NUCLEOTIDE SEQUENCE</scope>
</reference>
<organism evidence="2 4">
    <name type="scientific">Didymodactylos carnosus</name>
    <dbReference type="NCBI Taxonomy" id="1234261"/>
    <lineage>
        <taxon>Eukaryota</taxon>
        <taxon>Metazoa</taxon>
        <taxon>Spiralia</taxon>
        <taxon>Gnathifera</taxon>
        <taxon>Rotifera</taxon>
        <taxon>Eurotatoria</taxon>
        <taxon>Bdelloidea</taxon>
        <taxon>Philodinida</taxon>
        <taxon>Philodinidae</taxon>
        <taxon>Didymodactylos</taxon>
    </lineage>
</organism>
<evidence type="ECO:0000256" key="1">
    <source>
        <dbReference type="SAM" id="MobiDB-lite"/>
    </source>
</evidence>
<dbReference type="Proteomes" id="UP000681722">
    <property type="component" value="Unassembled WGS sequence"/>
</dbReference>
<name>A0A813PTE2_9BILA</name>
<dbReference type="EMBL" id="CAJOBC010000107">
    <property type="protein sequence ID" value="CAF3537958.1"/>
    <property type="molecule type" value="Genomic_DNA"/>
</dbReference>